<dbReference type="Pfam" id="PF00873">
    <property type="entry name" value="ACR_tran"/>
    <property type="match status" value="1"/>
</dbReference>
<organism evidence="2 3">
    <name type="scientific">Solemya pervernicosa gill symbiont</name>
    <dbReference type="NCBI Taxonomy" id="642797"/>
    <lineage>
        <taxon>Bacteria</taxon>
        <taxon>Pseudomonadati</taxon>
        <taxon>Pseudomonadota</taxon>
        <taxon>Gammaproteobacteria</taxon>
        <taxon>sulfur-oxidizing symbionts</taxon>
    </lineage>
</organism>
<dbReference type="PRINTS" id="PR00702">
    <property type="entry name" value="ACRIFLAVINRP"/>
</dbReference>
<dbReference type="Gene3D" id="3.30.70.1320">
    <property type="entry name" value="Multidrug efflux transporter AcrB pore domain like"/>
    <property type="match status" value="1"/>
</dbReference>
<feature type="transmembrane region" description="Helical" evidence="1">
    <location>
        <begin position="972"/>
        <end position="990"/>
    </location>
</feature>
<protein>
    <submittedName>
        <fullName evidence="2">Cobalt-zinc-cadmium resistance protein</fullName>
    </submittedName>
</protein>
<keyword evidence="1" id="KW-0472">Membrane</keyword>
<name>A0A1T2L4U8_9GAMM</name>
<feature type="transmembrane region" description="Helical" evidence="1">
    <location>
        <begin position="923"/>
        <end position="947"/>
    </location>
</feature>
<feature type="transmembrane region" description="Helical" evidence="1">
    <location>
        <begin position="356"/>
        <end position="375"/>
    </location>
</feature>
<evidence type="ECO:0000313" key="2">
    <source>
        <dbReference type="EMBL" id="OOZ39956.1"/>
    </source>
</evidence>
<evidence type="ECO:0000313" key="3">
    <source>
        <dbReference type="Proteomes" id="UP000191110"/>
    </source>
</evidence>
<feature type="transmembrane region" description="Helical" evidence="1">
    <location>
        <begin position="871"/>
        <end position="890"/>
    </location>
</feature>
<proteinExistence type="predicted"/>
<feature type="transmembrane region" description="Helical" evidence="1">
    <location>
        <begin position="1002"/>
        <end position="1026"/>
    </location>
</feature>
<dbReference type="PANTHER" id="PTHR32063">
    <property type="match status" value="1"/>
</dbReference>
<dbReference type="GO" id="GO:0042910">
    <property type="term" value="F:xenobiotic transmembrane transporter activity"/>
    <property type="evidence" value="ECO:0007669"/>
    <property type="project" value="TreeGrafter"/>
</dbReference>
<gene>
    <name evidence="2" type="ORF">BOW53_09575</name>
</gene>
<dbReference type="SUPFAM" id="SSF82693">
    <property type="entry name" value="Multidrug efflux transporter AcrB pore domain, PN1, PN2, PC1 and PC2 subdomains"/>
    <property type="match status" value="2"/>
</dbReference>
<feature type="transmembrane region" description="Helical" evidence="1">
    <location>
        <begin position="332"/>
        <end position="349"/>
    </location>
</feature>
<dbReference type="Gene3D" id="3.30.70.1440">
    <property type="entry name" value="Multidrug efflux transporter AcrB pore domain"/>
    <property type="match status" value="1"/>
</dbReference>
<dbReference type="Gene3D" id="3.30.70.1430">
    <property type="entry name" value="Multidrug efflux transporter AcrB pore domain"/>
    <property type="match status" value="2"/>
</dbReference>
<comment type="caution">
    <text evidence="2">The sequence shown here is derived from an EMBL/GenBank/DDBJ whole genome shotgun (WGS) entry which is preliminary data.</text>
</comment>
<feature type="transmembrane region" description="Helical" evidence="1">
    <location>
        <begin position="516"/>
        <end position="534"/>
    </location>
</feature>
<keyword evidence="3" id="KW-1185">Reference proteome</keyword>
<feature type="transmembrane region" description="Helical" evidence="1">
    <location>
        <begin position="453"/>
        <end position="477"/>
    </location>
</feature>
<dbReference type="EMBL" id="MPRL01000037">
    <property type="protein sequence ID" value="OOZ39956.1"/>
    <property type="molecule type" value="Genomic_DNA"/>
</dbReference>
<dbReference type="InterPro" id="IPR001036">
    <property type="entry name" value="Acrflvin-R"/>
</dbReference>
<keyword evidence="1" id="KW-1133">Transmembrane helix</keyword>
<dbReference type="InterPro" id="IPR027463">
    <property type="entry name" value="AcrB_DN_DC_subdom"/>
</dbReference>
<evidence type="ECO:0000256" key="1">
    <source>
        <dbReference type="SAM" id="Phobius"/>
    </source>
</evidence>
<dbReference type="SUPFAM" id="SSF82714">
    <property type="entry name" value="Multidrug efflux transporter AcrB TolC docking domain, DN and DC subdomains"/>
    <property type="match status" value="2"/>
</dbReference>
<dbReference type="PANTHER" id="PTHR32063:SF33">
    <property type="entry name" value="RND SUPERFAMILY EFFLUX PUMP PERMEASE COMPONENT"/>
    <property type="match status" value="1"/>
</dbReference>
<keyword evidence="1" id="KW-0812">Transmembrane</keyword>
<dbReference type="Proteomes" id="UP000191110">
    <property type="component" value="Unassembled WGS sequence"/>
</dbReference>
<feature type="transmembrane region" description="Helical" evidence="1">
    <location>
        <begin position="12"/>
        <end position="32"/>
    </location>
</feature>
<feature type="transmembrane region" description="Helical" evidence="1">
    <location>
        <begin position="897"/>
        <end position="917"/>
    </location>
</feature>
<feature type="transmembrane region" description="Helical" evidence="1">
    <location>
        <begin position="426"/>
        <end position="447"/>
    </location>
</feature>
<feature type="transmembrane region" description="Helical" evidence="1">
    <location>
        <begin position="381"/>
        <end position="406"/>
    </location>
</feature>
<dbReference type="Gene3D" id="1.20.1640.10">
    <property type="entry name" value="Multidrug efflux transporter AcrB transmembrane domain"/>
    <property type="match status" value="2"/>
</dbReference>
<dbReference type="SUPFAM" id="SSF82866">
    <property type="entry name" value="Multidrug efflux transporter AcrB transmembrane domain"/>
    <property type="match status" value="2"/>
</dbReference>
<dbReference type="AlphaFoldDB" id="A0A1T2L4U8"/>
<dbReference type="Gene3D" id="3.30.2090.10">
    <property type="entry name" value="Multidrug efflux transporter AcrB TolC docking domain, DN and DC subdomains"/>
    <property type="match status" value="2"/>
</dbReference>
<dbReference type="GO" id="GO:0005886">
    <property type="term" value="C:plasma membrane"/>
    <property type="evidence" value="ECO:0007669"/>
    <property type="project" value="TreeGrafter"/>
</dbReference>
<reference evidence="2 3" key="1">
    <citation type="submission" date="2016-11" db="EMBL/GenBank/DDBJ databases">
        <title>Mixed transmission modes and dynamic genome evolution in an obligate animal-bacterial symbiosis.</title>
        <authorList>
            <person name="Russell S.L."/>
            <person name="Corbett-Detig R.B."/>
            <person name="Cavanaugh C.M."/>
        </authorList>
    </citation>
    <scope>NUCLEOTIDE SEQUENCE [LARGE SCALE GENOMIC DNA]</scope>
    <source>
        <strain evidence="2">Sveles-Q1</strain>
    </source>
</reference>
<accession>A0A1T2L4U8</accession>
<dbReference type="RefSeq" id="WP_236725692.1">
    <property type="nucleotide sequence ID" value="NZ_MPRL01000037.1"/>
</dbReference>
<sequence>MFLIRFSINNPLITNLMLALVLIAGVLAWYAMPQEMFPSIELDKASIRTVFEGASPEEVERQISIPIEEEFDAMADIDVITSSSNEGISTITIELKSGSDVDEFMREAQSALDQVTDLPEEAEEPELTRLKARFPVISATLYGDIDAGHLNELAEQVQRRLQQLPGVASAGMAGDRSWELWVVVDPQRLAARGVALAQVTRALRENLRDLPGGSLKAREGDILLRGKGVAPEPEAIRRVVISSNAQGGQLRLGELAEVEMRLEEARTLGRFNGKPSINLTVTKSAEASTIIVAERVRELVEELRMELPPGVEIGLFSDLSVYVKNRLDTVKSSGLIGLALVLLSLYLVLNFRVALITAMGIPVSFLVAVILLQQFGYTINMISLFAFLIALGMIVDDAIIVTENIYRHMEAGMAPRKAAELGAKEVFWPVLASITTTVAAFLPMFAITGTMGAFIAVIPVVVTAALFGSLWEAFGVLPSHANEILRVQHAKKKRIDWSHWLHRYTELVRWSANNRYLVTTATVGILVVVMVFAATRLPFKLFGHVDVGQFFINVETPNTYSLDESSLLAKKMEQALFDELDDDELNTLLTNVGVSFIDFNRIRFGSQYIQLIVDLDKQAPKGFIERYVTPIVSLKFSWEGTRERETEVVIDALRERMQTIAGIKRLSILRTQGGPAGADIEIGVTGPDVDQLRRHAETVTDYLRRLPGTRDVQQDLEVGKLEYRYALNERGRELGLTQQQLSESVRTGFLGLEALHVTRGDKRIPVRVIYPDELRHSGTLERLPVTLSSGRTVYLGEVADIEPGRSLNTINRRDMRRLATITAEVNDAVSTPLEVTELFNREFKHFAEQYPGYELLFMGEKREAGESIASMLRALVISLAIIFFILAALFRSLLDPLVVMFAIPFGAIGVIFGHALLGHTLQFLSMVGFLALSGIVVNDSLILVDFAKRLRREGWERIDAVVEAGRVRVRPIMLTSITTFLGVSPLIFFATGQTAFLSPMAVSLGIGLLFATVLILIVIPCFFIIADDLRQWAVPRMRHLFGLRDRAVDEAMPMCVLPDEEELQMKHDELR</sequence>